<sequence length="514" mass="59961">MDLSLTRAIQEASYLSTQKTHRYRPILRYMYEQHRIFNNEVLPIEIFTHLKQFPEFGDYTLEEQDADLSVLVGNNNLVLNQDNTDAVTLEELIRNRKTYSLTEYTIEFEKMLIFMEKKLHRIRGGSLDKKLTEHLHNALVKLNGFSMQTELDSSSLVQLYEAWEELFERFTKLDNDASDYLNHISGDKLDSKMETDAFIVFKNQFCSYLTDFMVELNRNSPAIINIITHISEKKIQNIVMQLVRHKKNMPTTSVVSDKEYSDTFFDVWTGIRNWFLASDTKSSKAFQLEVRTRDAISKMSKLAHFYAERQFVKKSRVTEFLRLADMMHKSGNMEEAHQVFSYLFGFEGIQHFKIARKPSEKNDGTVWDFDPDELEVTYRIRPPSERTIKQNLKVSKVSQEALEQQRLLAERLTYEETVLKAIVEQPCLILKDLETRIEPFVRKALLDWISAALLNPVGYGIYEGTTELGVNFKLHKVSNDIIELHCLDGILFLPDFQMTFTEVKTREKVVSGVS</sequence>
<dbReference type="Proteomes" id="UP000069697">
    <property type="component" value="Unassembled WGS sequence"/>
</dbReference>
<organism evidence="1 2">
    <name type="scientific">Paenibacillus amylolyticus</name>
    <dbReference type="NCBI Taxonomy" id="1451"/>
    <lineage>
        <taxon>Bacteria</taxon>
        <taxon>Bacillati</taxon>
        <taxon>Bacillota</taxon>
        <taxon>Bacilli</taxon>
        <taxon>Bacillales</taxon>
        <taxon>Paenibacillaceae</taxon>
        <taxon>Paenibacillus</taxon>
    </lineage>
</organism>
<proteinExistence type="predicted"/>
<dbReference type="Pfam" id="PF09660">
    <property type="entry name" value="DUF2397"/>
    <property type="match status" value="1"/>
</dbReference>
<dbReference type="InterPro" id="IPR013493">
    <property type="entry name" value="CHP02677"/>
</dbReference>
<reference evidence="2" key="2">
    <citation type="submission" date="2016-01" db="EMBL/GenBank/DDBJ databases">
        <title>Draft Genome Sequence of Paenibacillus amylolyticus Heshi-A3 that Was Isolated from Fermented Rice Bran with Aging Salted Mackerel, Which Was Named Heshiko as Traditional Fermented Seafood in Japan.</title>
        <authorList>
            <person name="Akuzawa S."/>
            <person name="Nakagawa J."/>
            <person name="Kanekatsu T."/>
            <person name="Kubota E."/>
            <person name="Ohtake R."/>
            <person name="Suzuki T."/>
            <person name="Kanesaki Y."/>
        </authorList>
    </citation>
    <scope>NUCLEOTIDE SEQUENCE [LARGE SCALE GENOMIC DNA]</scope>
    <source>
        <strain evidence="2">Heshi-A3</strain>
    </source>
</reference>
<accession>A0A100VMY3</accession>
<evidence type="ECO:0000313" key="1">
    <source>
        <dbReference type="EMBL" id="GAS82861.1"/>
    </source>
</evidence>
<dbReference type="AlphaFoldDB" id="A0A100VMY3"/>
<dbReference type="RefSeq" id="WP_062835324.1">
    <property type="nucleotide sequence ID" value="NZ_BCNV01000001.1"/>
</dbReference>
<evidence type="ECO:0000313" key="2">
    <source>
        <dbReference type="Proteomes" id="UP000069697"/>
    </source>
</evidence>
<comment type="caution">
    <text evidence="1">The sequence shown here is derived from an EMBL/GenBank/DDBJ whole genome shotgun (WGS) entry which is preliminary data.</text>
</comment>
<reference evidence="1 2" key="1">
    <citation type="journal article" date="2016" name="Genome Announc.">
        <title>Draft Genome Sequence of Paenibacillus amylolyticus Heshi-A3, Isolated from Fermented Rice Bran in a Japanese Fermented Seafood Dish.</title>
        <authorList>
            <person name="Akuzawa S."/>
            <person name="Nagaoka J."/>
            <person name="Kanekatsu M."/>
            <person name="Kubota E."/>
            <person name="Ohtake R."/>
            <person name="Suzuki T."/>
            <person name="Kanesaki Y."/>
        </authorList>
    </citation>
    <scope>NUCLEOTIDE SEQUENCE [LARGE SCALE GENOMIC DNA]</scope>
    <source>
        <strain evidence="1 2">Heshi-A3</strain>
    </source>
</reference>
<dbReference type="EMBL" id="BCNV01000001">
    <property type="protein sequence ID" value="GAS82861.1"/>
    <property type="molecule type" value="Genomic_DNA"/>
</dbReference>
<gene>
    <name evidence="1" type="ORF">PAHA3_2935</name>
</gene>
<dbReference type="NCBIfam" id="TIGR02677">
    <property type="entry name" value="TIGR02677 family protein"/>
    <property type="match status" value="1"/>
</dbReference>
<name>A0A100VMY3_PAEAM</name>
<protein>
    <recommendedName>
        <fullName evidence="3">DUF2397 family protein</fullName>
    </recommendedName>
</protein>
<evidence type="ECO:0008006" key="3">
    <source>
        <dbReference type="Google" id="ProtNLM"/>
    </source>
</evidence>